<protein>
    <recommendedName>
        <fullName evidence="5">GST N-terminal domain-containing protein</fullName>
    </recommendedName>
</protein>
<evidence type="ECO:0000313" key="3">
    <source>
        <dbReference type="EMBL" id="TFK95786.1"/>
    </source>
</evidence>
<sequence>MTSATKEIVYYDIASAPPVTCFAPNPWKTRYALKFKGVTYRTEWTELTKLPKSLHPLPVIHDLSTGKIVGDTFDIALYLDEAYPDGPRLIQPHSVGAHAALNTHIDAIFTASSELCLSGLLFNPDTGGGFRAEFFRRAGKERFEDLIMDDEARVQAMEQFQVALSNLTKIFRSRDEGPFLEGAKATYGDLMIGGWLMWIYKTGRPDEWEQISGWHDGLLGNLHKGLEKWAQVQ</sequence>
<dbReference type="Gene3D" id="3.40.30.10">
    <property type="entry name" value="Glutaredoxin"/>
    <property type="match status" value="2"/>
</dbReference>
<dbReference type="OrthoDB" id="4951845at2759"/>
<feature type="domain" description="GST N-terminal" evidence="1">
    <location>
        <begin position="24"/>
        <end position="81"/>
    </location>
</feature>
<reference evidence="3 4" key="1">
    <citation type="journal article" date="2019" name="Nat. Ecol. Evol.">
        <title>Megaphylogeny resolves global patterns of mushroom evolution.</title>
        <authorList>
            <person name="Varga T."/>
            <person name="Krizsan K."/>
            <person name="Foldi C."/>
            <person name="Dima B."/>
            <person name="Sanchez-Garcia M."/>
            <person name="Sanchez-Ramirez S."/>
            <person name="Szollosi G.J."/>
            <person name="Szarkandi J.G."/>
            <person name="Papp V."/>
            <person name="Albert L."/>
            <person name="Andreopoulos W."/>
            <person name="Angelini C."/>
            <person name="Antonin V."/>
            <person name="Barry K.W."/>
            <person name="Bougher N.L."/>
            <person name="Buchanan P."/>
            <person name="Buyck B."/>
            <person name="Bense V."/>
            <person name="Catcheside P."/>
            <person name="Chovatia M."/>
            <person name="Cooper J."/>
            <person name="Damon W."/>
            <person name="Desjardin D."/>
            <person name="Finy P."/>
            <person name="Geml J."/>
            <person name="Haridas S."/>
            <person name="Hughes K."/>
            <person name="Justo A."/>
            <person name="Karasinski D."/>
            <person name="Kautmanova I."/>
            <person name="Kiss B."/>
            <person name="Kocsube S."/>
            <person name="Kotiranta H."/>
            <person name="LaButti K.M."/>
            <person name="Lechner B.E."/>
            <person name="Liimatainen K."/>
            <person name="Lipzen A."/>
            <person name="Lukacs Z."/>
            <person name="Mihaltcheva S."/>
            <person name="Morgado L.N."/>
            <person name="Niskanen T."/>
            <person name="Noordeloos M.E."/>
            <person name="Ohm R.A."/>
            <person name="Ortiz-Santana B."/>
            <person name="Ovrebo C."/>
            <person name="Racz N."/>
            <person name="Riley R."/>
            <person name="Savchenko A."/>
            <person name="Shiryaev A."/>
            <person name="Soop K."/>
            <person name="Spirin V."/>
            <person name="Szebenyi C."/>
            <person name="Tomsovsky M."/>
            <person name="Tulloss R.E."/>
            <person name="Uehling J."/>
            <person name="Grigoriev I.V."/>
            <person name="Vagvolgyi C."/>
            <person name="Papp T."/>
            <person name="Martin F.M."/>
            <person name="Miettinen O."/>
            <person name="Hibbett D.S."/>
            <person name="Nagy L.G."/>
        </authorList>
    </citation>
    <scope>NUCLEOTIDE SEQUENCE [LARGE SCALE GENOMIC DNA]</scope>
    <source>
        <strain evidence="3 4">CBS 309.79</strain>
    </source>
</reference>
<dbReference type="InterPro" id="IPR036249">
    <property type="entry name" value="Thioredoxin-like_sf"/>
</dbReference>
<dbReference type="Pfam" id="PF13409">
    <property type="entry name" value="GST_N_2"/>
    <property type="match status" value="1"/>
</dbReference>
<accession>A0A5C3Q2Q2</accession>
<evidence type="ECO:0000259" key="2">
    <source>
        <dbReference type="Pfam" id="PF22041"/>
    </source>
</evidence>
<dbReference type="Proteomes" id="UP000305067">
    <property type="component" value="Unassembled WGS sequence"/>
</dbReference>
<evidence type="ECO:0008006" key="5">
    <source>
        <dbReference type="Google" id="ProtNLM"/>
    </source>
</evidence>
<dbReference type="SUPFAM" id="SSF47616">
    <property type="entry name" value="GST C-terminal domain-like"/>
    <property type="match status" value="1"/>
</dbReference>
<organism evidence="3 4">
    <name type="scientific">Pterulicium gracile</name>
    <dbReference type="NCBI Taxonomy" id="1884261"/>
    <lineage>
        <taxon>Eukaryota</taxon>
        <taxon>Fungi</taxon>
        <taxon>Dikarya</taxon>
        <taxon>Basidiomycota</taxon>
        <taxon>Agaricomycotina</taxon>
        <taxon>Agaricomycetes</taxon>
        <taxon>Agaricomycetidae</taxon>
        <taxon>Agaricales</taxon>
        <taxon>Pleurotineae</taxon>
        <taxon>Pterulaceae</taxon>
        <taxon>Pterulicium</taxon>
    </lineage>
</organism>
<evidence type="ECO:0000259" key="1">
    <source>
        <dbReference type="Pfam" id="PF13409"/>
    </source>
</evidence>
<dbReference type="EMBL" id="ML178874">
    <property type="protein sequence ID" value="TFK95786.1"/>
    <property type="molecule type" value="Genomic_DNA"/>
</dbReference>
<dbReference type="InterPro" id="IPR054416">
    <property type="entry name" value="GST_UstS-like_C"/>
</dbReference>
<keyword evidence="4" id="KW-1185">Reference proteome</keyword>
<proteinExistence type="predicted"/>
<dbReference type="Pfam" id="PF22041">
    <property type="entry name" value="GST_C_7"/>
    <property type="match status" value="1"/>
</dbReference>
<dbReference type="InterPro" id="IPR036282">
    <property type="entry name" value="Glutathione-S-Trfase_C_sf"/>
</dbReference>
<dbReference type="InterPro" id="IPR004045">
    <property type="entry name" value="Glutathione_S-Trfase_N"/>
</dbReference>
<evidence type="ECO:0000313" key="4">
    <source>
        <dbReference type="Proteomes" id="UP000305067"/>
    </source>
</evidence>
<dbReference type="SUPFAM" id="SSF52833">
    <property type="entry name" value="Thioredoxin-like"/>
    <property type="match status" value="1"/>
</dbReference>
<feature type="domain" description="Glutathione S-transferase UstS-like C-terminal" evidence="2">
    <location>
        <begin position="132"/>
        <end position="229"/>
    </location>
</feature>
<dbReference type="AlphaFoldDB" id="A0A5C3Q2Q2"/>
<name>A0A5C3Q2Q2_9AGAR</name>
<gene>
    <name evidence="3" type="ORF">BDV98DRAFT_651866</name>
</gene>
<dbReference type="STRING" id="1884261.A0A5C3Q2Q2"/>
<dbReference type="Gene3D" id="1.20.1050.10">
    <property type="match status" value="1"/>
</dbReference>